<feature type="transmembrane region" description="Helical" evidence="8">
    <location>
        <begin position="315"/>
        <end position="333"/>
    </location>
</feature>
<feature type="transmembrane region" description="Helical" evidence="8">
    <location>
        <begin position="345"/>
        <end position="362"/>
    </location>
</feature>
<reference evidence="9 10" key="1">
    <citation type="submission" date="2019-03" db="EMBL/GenBank/DDBJ databases">
        <title>Subsurface microbial communities from deep shales in Ohio and West Virginia, USA.</title>
        <authorList>
            <person name="Wrighton K."/>
        </authorList>
    </citation>
    <scope>NUCLEOTIDE SEQUENCE [LARGE SCALE GENOMIC DNA]</scope>
    <source>
        <strain evidence="9 10">MSL9.2</strain>
    </source>
</reference>
<dbReference type="RefSeq" id="WP_258394130.1">
    <property type="nucleotide sequence ID" value="NZ_QLME01000004.1"/>
</dbReference>
<sequence length="371" mass="40038">MEAGELITKKRNDQIKFKKKLIKEKKVLFAGIFILTVLLLISMILSLLFGPVDITVFETFRVIYHNIFKLFIKSNISLSSGISNDIIWGIRFPRVIMAAVIGMGLSVIGVVMQAMVKNPLANPYTLGVSSGASLGATFAIMIGVGSVFGPHFIGLSAFLGALISSLVVYSIANIGAKSSSIKLLLSGMAVSALCSAFSSFIIFIANDAQGMRTLTFWLMGSLVSATWDNILLPAVILIAGGLYFLSQFRNLNMMLLGDESAITLGSDLNFYRKIYIVITALMTGMVVYVAGTIGFVGLIIPHIVRAVVGTDHKKLIVFSGLTGAIFLIWTDVLARSLLQGTEMPIGIITSLLGAPFFIWILIRKTYGFGGN</sequence>
<evidence type="ECO:0000256" key="8">
    <source>
        <dbReference type="SAM" id="Phobius"/>
    </source>
</evidence>
<keyword evidence="3" id="KW-0813">Transport</keyword>
<organism evidence="9 10">
    <name type="scientific">Halanaerobium saccharolyticum</name>
    <dbReference type="NCBI Taxonomy" id="43595"/>
    <lineage>
        <taxon>Bacteria</taxon>
        <taxon>Bacillati</taxon>
        <taxon>Bacillota</taxon>
        <taxon>Clostridia</taxon>
        <taxon>Halanaerobiales</taxon>
        <taxon>Halanaerobiaceae</taxon>
        <taxon>Halanaerobium</taxon>
    </lineage>
</organism>
<accession>A0A4R7Z7C0</accession>
<evidence type="ECO:0000313" key="10">
    <source>
        <dbReference type="Proteomes" id="UP000294697"/>
    </source>
</evidence>
<dbReference type="Proteomes" id="UP000294697">
    <property type="component" value="Unassembled WGS sequence"/>
</dbReference>
<feature type="transmembrane region" description="Helical" evidence="8">
    <location>
        <begin position="225"/>
        <end position="245"/>
    </location>
</feature>
<feature type="transmembrane region" description="Helical" evidence="8">
    <location>
        <begin position="92"/>
        <end position="112"/>
    </location>
</feature>
<gene>
    <name evidence="9" type="ORF">C8C77_10445</name>
</gene>
<dbReference type="FunFam" id="1.10.3470.10:FF:000001">
    <property type="entry name" value="Vitamin B12 ABC transporter permease BtuC"/>
    <property type="match status" value="1"/>
</dbReference>
<evidence type="ECO:0000256" key="5">
    <source>
        <dbReference type="ARBA" id="ARBA00022692"/>
    </source>
</evidence>
<feature type="transmembrane region" description="Helical" evidence="8">
    <location>
        <begin position="183"/>
        <end position="205"/>
    </location>
</feature>
<evidence type="ECO:0000256" key="4">
    <source>
        <dbReference type="ARBA" id="ARBA00022475"/>
    </source>
</evidence>
<feature type="transmembrane region" description="Helical" evidence="8">
    <location>
        <begin position="124"/>
        <end position="145"/>
    </location>
</feature>
<evidence type="ECO:0000256" key="1">
    <source>
        <dbReference type="ARBA" id="ARBA00004651"/>
    </source>
</evidence>
<evidence type="ECO:0000256" key="3">
    <source>
        <dbReference type="ARBA" id="ARBA00022448"/>
    </source>
</evidence>
<evidence type="ECO:0000256" key="2">
    <source>
        <dbReference type="ARBA" id="ARBA00007935"/>
    </source>
</evidence>
<comment type="caution">
    <text evidence="9">The sequence shown here is derived from an EMBL/GenBank/DDBJ whole genome shotgun (WGS) entry which is preliminary data.</text>
</comment>
<dbReference type="Gene3D" id="1.10.3470.10">
    <property type="entry name" value="ABC transporter involved in vitamin B12 uptake, BtuC"/>
    <property type="match status" value="1"/>
</dbReference>
<name>A0A4R7Z7C0_9FIRM</name>
<comment type="similarity">
    <text evidence="2">Belongs to the binding-protein-dependent transport system permease family. FecCD subfamily.</text>
</comment>
<dbReference type="AlphaFoldDB" id="A0A4R7Z7C0"/>
<comment type="subcellular location">
    <subcellularLocation>
        <location evidence="1">Cell membrane</location>
        <topology evidence="1">Multi-pass membrane protein</topology>
    </subcellularLocation>
</comment>
<dbReference type="GO" id="GO:0005886">
    <property type="term" value="C:plasma membrane"/>
    <property type="evidence" value="ECO:0007669"/>
    <property type="project" value="UniProtKB-SubCell"/>
</dbReference>
<evidence type="ECO:0000256" key="6">
    <source>
        <dbReference type="ARBA" id="ARBA00022989"/>
    </source>
</evidence>
<keyword evidence="4" id="KW-1003">Cell membrane</keyword>
<evidence type="ECO:0000313" key="9">
    <source>
        <dbReference type="EMBL" id="TDW06656.1"/>
    </source>
</evidence>
<proteinExistence type="inferred from homology"/>
<keyword evidence="7 8" id="KW-0472">Membrane</keyword>
<dbReference type="CDD" id="cd06550">
    <property type="entry name" value="TM_ABC_iron-siderophores_like"/>
    <property type="match status" value="1"/>
</dbReference>
<dbReference type="EMBL" id="SODA01000004">
    <property type="protein sequence ID" value="TDW06656.1"/>
    <property type="molecule type" value="Genomic_DNA"/>
</dbReference>
<dbReference type="PANTHER" id="PTHR30472">
    <property type="entry name" value="FERRIC ENTEROBACTIN TRANSPORT SYSTEM PERMEASE PROTEIN"/>
    <property type="match status" value="1"/>
</dbReference>
<feature type="transmembrane region" description="Helical" evidence="8">
    <location>
        <begin position="151"/>
        <end position="171"/>
    </location>
</feature>
<dbReference type="InterPro" id="IPR000522">
    <property type="entry name" value="ABC_transptr_permease_BtuC"/>
</dbReference>
<dbReference type="PANTHER" id="PTHR30472:SF25">
    <property type="entry name" value="ABC TRANSPORTER PERMEASE PROTEIN MJ0876-RELATED"/>
    <property type="match status" value="1"/>
</dbReference>
<dbReference type="InterPro" id="IPR037294">
    <property type="entry name" value="ABC_BtuC-like"/>
</dbReference>
<dbReference type="GO" id="GO:0033214">
    <property type="term" value="P:siderophore-iron import into cell"/>
    <property type="evidence" value="ECO:0007669"/>
    <property type="project" value="TreeGrafter"/>
</dbReference>
<protein>
    <submittedName>
        <fullName evidence="9">Iron complex transport system permease protein</fullName>
    </submittedName>
</protein>
<dbReference type="Pfam" id="PF01032">
    <property type="entry name" value="FecCD"/>
    <property type="match status" value="1"/>
</dbReference>
<keyword evidence="6 8" id="KW-1133">Transmembrane helix</keyword>
<dbReference type="SUPFAM" id="SSF81345">
    <property type="entry name" value="ABC transporter involved in vitamin B12 uptake, BtuC"/>
    <property type="match status" value="1"/>
</dbReference>
<evidence type="ECO:0000256" key="7">
    <source>
        <dbReference type="ARBA" id="ARBA00023136"/>
    </source>
</evidence>
<feature type="transmembrane region" description="Helical" evidence="8">
    <location>
        <begin position="274"/>
        <end position="303"/>
    </location>
</feature>
<feature type="transmembrane region" description="Helical" evidence="8">
    <location>
        <begin position="27"/>
        <end position="49"/>
    </location>
</feature>
<keyword evidence="5 8" id="KW-0812">Transmembrane</keyword>
<dbReference type="GO" id="GO:0022857">
    <property type="term" value="F:transmembrane transporter activity"/>
    <property type="evidence" value="ECO:0007669"/>
    <property type="project" value="InterPro"/>
</dbReference>